<dbReference type="CDD" id="cd08379">
    <property type="entry name" value="C2D_MCTP_PRT_plant"/>
    <property type="match status" value="1"/>
</dbReference>
<comment type="caution">
    <text evidence="8">The sequence shown here is derived from an EMBL/GenBank/DDBJ whole genome shotgun (WGS) entry which is preliminary data.</text>
</comment>
<dbReference type="EMBL" id="JADCNM010000012">
    <property type="protein sequence ID" value="KAG0459364.1"/>
    <property type="molecule type" value="Genomic_DNA"/>
</dbReference>
<evidence type="ECO:0000256" key="2">
    <source>
        <dbReference type="ARBA" id="ARBA00007923"/>
    </source>
</evidence>
<dbReference type="FunFam" id="2.60.40.150:FF:000090">
    <property type="entry name" value="C2 domain-containing protein"/>
    <property type="match status" value="1"/>
</dbReference>
<organism evidence="8 9">
    <name type="scientific">Vanilla planifolia</name>
    <name type="common">Vanilla</name>
    <dbReference type="NCBI Taxonomy" id="51239"/>
    <lineage>
        <taxon>Eukaryota</taxon>
        <taxon>Viridiplantae</taxon>
        <taxon>Streptophyta</taxon>
        <taxon>Embryophyta</taxon>
        <taxon>Tracheophyta</taxon>
        <taxon>Spermatophyta</taxon>
        <taxon>Magnoliopsida</taxon>
        <taxon>Liliopsida</taxon>
        <taxon>Asparagales</taxon>
        <taxon>Orchidaceae</taxon>
        <taxon>Vanilloideae</taxon>
        <taxon>Vanilleae</taxon>
        <taxon>Vanilla</taxon>
    </lineage>
</organism>
<dbReference type="FunFam" id="2.60.40.150:FF:000119">
    <property type="entry name" value="C2 domain-containing protein"/>
    <property type="match status" value="1"/>
</dbReference>
<proteinExistence type="inferred from homology"/>
<feature type="domain" description="C2" evidence="7">
    <location>
        <begin position="177"/>
        <end position="300"/>
    </location>
</feature>
<dbReference type="AlphaFoldDB" id="A0A835PTD1"/>
<dbReference type="PROSITE" id="PS50004">
    <property type="entry name" value="C2"/>
    <property type="match status" value="3"/>
</dbReference>
<dbReference type="Gene3D" id="2.60.40.150">
    <property type="entry name" value="C2 domain"/>
    <property type="match status" value="3"/>
</dbReference>
<dbReference type="OrthoDB" id="67700at2759"/>
<dbReference type="PANTHER" id="PTHR31425:SF50">
    <property type="entry name" value="FT-INTERACTING PROTEIN 3-RELATED"/>
    <property type="match status" value="1"/>
</dbReference>
<dbReference type="Pfam" id="PF00168">
    <property type="entry name" value="C2"/>
    <property type="match status" value="3"/>
</dbReference>
<evidence type="ECO:0000256" key="6">
    <source>
        <dbReference type="ARBA" id="ARBA00023136"/>
    </source>
</evidence>
<evidence type="ECO:0000313" key="8">
    <source>
        <dbReference type="EMBL" id="KAG0459364.1"/>
    </source>
</evidence>
<feature type="domain" description="C2" evidence="7">
    <location>
        <begin position="39"/>
        <end position="171"/>
    </location>
</feature>
<comment type="similarity">
    <text evidence="2">Belongs to the MCTP family.</text>
</comment>
<evidence type="ECO:0000256" key="1">
    <source>
        <dbReference type="ARBA" id="ARBA00004141"/>
    </source>
</evidence>
<dbReference type="SUPFAM" id="SSF49562">
    <property type="entry name" value="C2 domain (Calcium/lipid-binding domain, CaLB)"/>
    <property type="match status" value="3"/>
</dbReference>
<dbReference type="Proteomes" id="UP000639772">
    <property type="component" value="Chromosome 12"/>
</dbReference>
<evidence type="ECO:0000256" key="4">
    <source>
        <dbReference type="ARBA" id="ARBA00022737"/>
    </source>
</evidence>
<evidence type="ECO:0000259" key="7">
    <source>
        <dbReference type="PROSITE" id="PS50004"/>
    </source>
</evidence>
<dbReference type="SMART" id="SM00239">
    <property type="entry name" value="C2"/>
    <property type="match status" value="3"/>
</dbReference>
<keyword evidence="5" id="KW-1133">Transmembrane helix</keyword>
<dbReference type="InterPro" id="IPR047259">
    <property type="entry name" value="QUIRKY-like"/>
</dbReference>
<protein>
    <recommendedName>
        <fullName evidence="7">C2 domain-containing protein</fullName>
    </recommendedName>
</protein>
<feature type="domain" description="C2" evidence="7">
    <location>
        <begin position="343"/>
        <end position="471"/>
    </location>
</feature>
<name>A0A835PTD1_VANPL</name>
<keyword evidence="3" id="KW-0812">Transmembrane</keyword>
<comment type="subcellular location">
    <subcellularLocation>
        <location evidence="1">Membrane</location>
        <topology evidence="1">Multi-pass membrane protein</topology>
    </subcellularLocation>
</comment>
<dbReference type="PANTHER" id="PTHR31425">
    <property type="entry name" value="PHOSPHORIBOSYLANTHRANILATE TRANSFERASE ISOFORM 1"/>
    <property type="match status" value="1"/>
</dbReference>
<evidence type="ECO:0000313" key="9">
    <source>
        <dbReference type="Proteomes" id="UP000639772"/>
    </source>
</evidence>
<dbReference type="InterPro" id="IPR000008">
    <property type="entry name" value="C2_dom"/>
</dbReference>
<sequence length="554" mass="62680">MPAVVNIDRKPAIFSLDSMQNPPSHEDYSLKEASPHLGSGCGERLATKYDLVEQMLFLYVRVVKAKQLCSKDGMGSSVPYVAVRVGNFRGITRHIDKKDDPEWNQVFAFSKDSNLASMIEVTLNKRVPPDSPLAPQWYKLEDHKGNKVDGELMLAVWIGSQADEAFPEAWHSDAACISKEHVVNLRSKVYVSPKLWYVRANVIEAQDLQPCDKTRFPEVYAKVVVGNQALRTKTSQNKSINHMWNEDLMFVVAEPFEEQVVISVHDKVGPNKDEVIGMVSISLQKVERRMDSKALNSKWYILEKNLDGDDCWKKKKRNEANCSGRIRIRICLDGGYHVLDESTNYSSDFKPTGKQLWQPSIGVLELGILGAQGLLPTKTKDGRGTTNAYCVAKYGQKWVRTRTVVDNLSPKWNEQYTWEVYEPCTVVTIGVFDNCQLQSGEKSISARDNIIGKVRIRLSTLESDRVYIHWYPLLVLNNSGVKKMGEIKLAIRFTCLSLLSMLHIYLRPLLPRMHYLYPLSIGQLDMLRHQAMQIVSARLGRAEPPLKGCGGIHA</sequence>
<evidence type="ECO:0000256" key="3">
    <source>
        <dbReference type="ARBA" id="ARBA00022692"/>
    </source>
</evidence>
<reference evidence="8 9" key="1">
    <citation type="journal article" date="2020" name="Nat. Food">
        <title>A phased Vanilla planifolia genome enables genetic improvement of flavour and production.</title>
        <authorList>
            <person name="Hasing T."/>
            <person name="Tang H."/>
            <person name="Brym M."/>
            <person name="Khazi F."/>
            <person name="Huang T."/>
            <person name="Chambers A.H."/>
        </authorList>
    </citation>
    <scope>NUCLEOTIDE SEQUENCE [LARGE SCALE GENOMIC DNA]</scope>
    <source>
        <tissue evidence="8">Leaf</tissue>
    </source>
</reference>
<keyword evidence="6" id="KW-0472">Membrane</keyword>
<dbReference type="CDD" id="cd04019">
    <property type="entry name" value="C2C_MCTP_PRT_plant"/>
    <property type="match status" value="1"/>
</dbReference>
<dbReference type="InterPro" id="IPR047255">
    <property type="entry name" value="C2D_MCTP_PRT_plant"/>
</dbReference>
<gene>
    <name evidence="8" type="ORF">HPP92_022492</name>
</gene>
<dbReference type="InterPro" id="IPR035892">
    <property type="entry name" value="C2_domain_sf"/>
</dbReference>
<accession>A0A835PTD1</accession>
<evidence type="ECO:0000256" key="5">
    <source>
        <dbReference type="ARBA" id="ARBA00022989"/>
    </source>
</evidence>
<dbReference type="GO" id="GO:0016020">
    <property type="term" value="C:membrane"/>
    <property type="evidence" value="ECO:0007669"/>
    <property type="project" value="UniProtKB-SubCell"/>
</dbReference>
<keyword evidence="4" id="KW-0677">Repeat</keyword>
<dbReference type="InterPro" id="IPR047258">
    <property type="entry name" value="C2C_MCTP_PRT_plant"/>
</dbReference>